<evidence type="ECO:0000256" key="8">
    <source>
        <dbReference type="HAMAP-Rule" id="MF_01571"/>
    </source>
</evidence>
<dbReference type="GO" id="GO:0006433">
    <property type="term" value="P:prolyl-tRNA aminoacylation"/>
    <property type="evidence" value="ECO:0007669"/>
    <property type="project" value="UniProtKB-UniRule"/>
</dbReference>
<dbReference type="SUPFAM" id="SSF55681">
    <property type="entry name" value="Class II aaRS and biotin synthetases"/>
    <property type="match status" value="1"/>
</dbReference>
<evidence type="ECO:0000256" key="4">
    <source>
        <dbReference type="ARBA" id="ARBA00022840"/>
    </source>
</evidence>
<dbReference type="InterPro" id="IPR002316">
    <property type="entry name" value="Pro-tRNA-ligase_IIa"/>
</dbReference>
<dbReference type="PROSITE" id="PS50862">
    <property type="entry name" value="AA_TRNA_LIGASE_II"/>
    <property type="match status" value="1"/>
</dbReference>
<keyword evidence="4 8" id="KW-0067">ATP-binding</keyword>
<dbReference type="CDD" id="cd00862">
    <property type="entry name" value="ProRS_anticodon_zinc"/>
    <property type="match status" value="1"/>
</dbReference>
<dbReference type="Gene3D" id="3.30.110.30">
    <property type="entry name" value="C-terminal domain of ProRS"/>
    <property type="match status" value="1"/>
</dbReference>
<dbReference type="Pfam" id="PF00587">
    <property type="entry name" value="tRNA-synt_2b"/>
    <property type="match status" value="1"/>
</dbReference>
<dbReference type="Gene3D" id="3.30.930.10">
    <property type="entry name" value="Bira Bifunctional Protein, Domain 2"/>
    <property type="match status" value="1"/>
</dbReference>
<dbReference type="GO" id="GO:0005524">
    <property type="term" value="F:ATP binding"/>
    <property type="evidence" value="ECO:0007669"/>
    <property type="project" value="UniProtKB-UniRule"/>
</dbReference>
<comment type="similarity">
    <text evidence="8">Belongs to the class-II aminoacyl-tRNA synthetase family. ProS type 3 subfamily.</text>
</comment>
<evidence type="ECO:0000256" key="3">
    <source>
        <dbReference type="ARBA" id="ARBA00022741"/>
    </source>
</evidence>
<comment type="subcellular location">
    <subcellularLocation>
        <location evidence="8">Cytoplasm</location>
    </subcellularLocation>
</comment>
<dbReference type="GO" id="GO:0004827">
    <property type="term" value="F:proline-tRNA ligase activity"/>
    <property type="evidence" value="ECO:0007669"/>
    <property type="project" value="UniProtKB-UniRule"/>
</dbReference>
<dbReference type="InterPro" id="IPR045864">
    <property type="entry name" value="aa-tRNA-synth_II/BPL/LPL"/>
</dbReference>
<dbReference type="NCBIfam" id="TIGR00408">
    <property type="entry name" value="proS_fam_I"/>
    <property type="match status" value="1"/>
</dbReference>
<dbReference type="InterPro" id="IPR004154">
    <property type="entry name" value="Anticodon-bd"/>
</dbReference>
<keyword evidence="3 8" id="KW-0547">Nucleotide-binding</keyword>
<dbReference type="CDD" id="cd00778">
    <property type="entry name" value="ProRS_core_arch_euk"/>
    <property type="match status" value="1"/>
</dbReference>
<dbReference type="HAMAP" id="MF_01571">
    <property type="entry name" value="Pro_tRNA_synth_type3"/>
    <property type="match status" value="1"/>
</dbReference>
<dbReference type="InterPro" id="IPR016061">
    <property type="entry name" value="Pro-tRNA_ligase_II_C"/>
</dbReference>
<organism evidence="10">
    <name type="scientific">uncultured Rubrobacteraceae bacterium</name>
    <dbReference type="NCBI Taxonomy" id="349277"/>
    <lineage>
        <taxon>Bacteria</taxon>
        <taxon>Bacillati</taxon>
        <taxon>Actinomycetota</taxon>
        <taxon>Rubrobacteria</taxon>
        <taxon>Rubrobacterales</taxon>
        <taxon>Rubrobacteraceae</taxon>
        <taxon>environmental samples</taxon>
    </lineage>
</organism>
<reference evidence="10" key="1">
    <citation type="submission" date="2020-02" db="EMBL/GenBank/DDBJ databases">
        <authorList>
            <person name="Meier V. D."/>
        </authorList>
    </citation>
    <scope>NUCLEOTIDE SEQUENCE</scope>
    <source>
        <strain evidence="10">AVDCRST_MAG12</strain>
    </source>
</reference>
<evidence type="ECO:0000313" key="10">
    <source>
        <dbReference type="EMBL" id="CAA9466463.1"/>
    </source>
</evidence>
<keyword evidence="1 8" id="KW-0963">Cytoplasm</keyword>
<dbReference type="Gene3D" id="3.40.50.800">
    <property type="entry name" value="Anticodon-binding domain"/>
    <property type="match status" value="1"/>
</dbReference>
<dbReference type="PANTHER" id="PTHR43382">
    <property type="entry name" value="PROLYL-TRNA SYNTHETASE"/>
    <property type="match status" value="1"/>
</dbReference>
<dbReference type="FunFam" id="3.40.50.800:FF:000005">
    <property type="entry name" value="bifunctional glutamate/proline--tRNA ligase"/>
    <property type="match status" value="1"/>
</dbReference>
<accession>A0A6J4RB78</accession>
<dbReference type="InterPro" id="IPR036621">
    <property type="entry name" value="Anticodon-bd_dom_sf"/>
</dbReference>
<dbReference type="FunFam" id="3.30.930.10:FF:000037">
    <property type="entry name" value="Proline--tRNA ligase"/>
    <property type="match status" value="1"/>
</dbReference>
<sequence>MAKQEKTRDYGQKIASRAEDFAAWYNDVVLAAQLADYSPVRGAMVIRPYGFALWEHMQRFLDTRFKATGVENAYFPLLIPESLLAKEADHVEGFVPEVAWVTHGGTEKLEERLAVRPTSEAIMMQMYSQWVQSWRDLPMVLNQWNSVVRWELRTRLFLRTSEFLWQEGHTVHATAEEATARTLQMLDVYRAFIEEELAIPVIVGRKTPSERFPGAAETYTAEALMGDGRALQSATSHDFSDHFTRAFEIDFLDRDGGRSYAYSTSWGLSTRTIGGIIMVHGDEKGLILPPKVAPVQVIIVPIWRKDEEQETVRAYVDRVQAALGSGVRVRADWTEEKNPGWKFNEWELRGAPLRIEAGPRDAASESVVLVRRDTREKQPVALADLSGRVDALLAEVQQALYDRALADQREHTYEATDVEQMLAILDDRRGFILAGWCGSAACEATVKERTRATIRVIPFDSAGRASCPVCGTPDTERVYYARAY</sequence>
<name>A0A6J4RB78_9ACTN</name>
<protein>
    <recommendedName>
        <fullName evidence="8">Proline--tRNA ligase</fullName>
        <ecNumber evidence="8">6.1.1.15</ecNumber>
    </recommendedName>
    <alternativeName>
        <fullName evidence="8">Prolyl-tRNA synthetase</fullName>
        <shortName evidence="8">ProRS</shortName>
    </alternativeName>
</protein>
<evidence type="ECO:0000256" key="1">
    <source>
        <dbReference type="ARBA" id="ARBA00022490"/>
    </source>
</evidence>
<proteinExistence type="inferred from homology"/>
<dbReference type="PRINTS" id="PR01046">
    <property type="entry name" value="TRNASYNTHPRO"/>
</dbReference>
<dbReference type="SMART" id="SM00946">
    <property type="entry name" value="ProRS-C_1"/>
    <property type="match status" value="1"/>
</dbReference>
<dbReference type="InterPro" id="IPR006195">
    <property type="entry name" value="aa-tRNA-synth_II"/>
</dbReference>
<dbReference type="GO" id="GO:0017101">
    <property type="term" value="C:aminoacyl-tRNA synthetase multienzyme complex"/>
    <property type="evidence" value="ECO:0007669"/>
    <property type="project" value="TreeGrafter"/>
</dbReference>
<dbReference type="Pfam" id="PF09180">
    <property type="entry name" value="ProRS-C_1"/>
    <property type="match status" value="1"/>
</dbReference>
<evidence type="ECO:0000256" key="6">
    <source>
        <dbReference type="ARBA" id="ARBA00023146"/>
    </source>
</evidence>
<comment type="function">
    <text evidence="8">Catalyzes the attachment of proline to tRNA(Pro) in a two-step reaction: proline is first activated by ATP to form Pro-AMP and then transferred to the acceptor end of tRNA(Pro).</text>
</comment>
<evidence type="ECO:0000256" key="7">
    <source>
        <dbReference type="ARBA" id="ARBA00047671"/>
    </source>
</evidence>
<evidence type="ECO:0000259" key="9">
    <source>
        <dbReference type="PROSITE" id="PS50862"/>
    </source>
</evidence>
<dbReference type="InterPro" id="IPR033721">
    <property type="entry name" value="ProRS_core_arch_euk"/>
</dbReference>
<keyword evidence="5 8" id="KW-0648">Protein biosynthesis</keyword>
<dbReference type="InterPro" id="IPR002314">
    <property type="entry name" value="aa-tRNA-synt_IIb"/>
</dbReference>
<comment type="domain">
    <text evidence="8">Consists of three domains: the N-terminal catalytic domain, the anticodon-binding domain and the C-terminal extension.</text>
</comment>
<comment type="subunit">
    <text evidence="8">Homodimer.</text>
</comment>
<dbReference type="AlphaFoldDB" id="A0A6J4RB78"/>
<dbReference type="EMBL" id="CADCVK010000057">
    <property type="protein sequence ID" value="CAA9466463.1"/>
    <property type="molecule type" value="Genomic_DNA"/>
</dbReference>
<dbReference type="SUPFAM" id="SSF52954">
    <property type="entry name" value="Class II aaRS ABD-related"/>
    <property type="match status" value="1"/>
</dbReference>
<dbReference type="PANTHER" id="PTHR43382:SF2">
    <property type="entry name" value="BIFUNCTIONAL GLUTAMATE_PROLINE--TRNA LIGASE"/>
    <property type="match status" value="1"/>
</dbReference>
<keyword evidence="6 8" id="KW-0030">Aminoacyl-tRNA synthetase</keyword>
<dbReference type="EC" id="6.1.1.15" evidence="8"/>
<keyword evidence="2 8" id="KW-0436">Ligase</keyword>
<evidence type="ECO:0000256" key="5">
    <source>
        <dbReference type="ARBA" id="ARBA00022917"/>
    </source>
</evidence>
<gene>
    <name evidence="8" type="primary">proS</name>
    <name evidence="10" type="ORF">AVDCRST_MAG12-356</name>
</gene>
<feature type="domain" description="Aminoacyl-transfer RNA synthetases class-II family profile" evidence="9">
    <location>
        <begin position="41"/>
        <end position="289"/>
    </location>
</feature>
<dbReference type="SUPFAM" id="SSF64586">
    <property type="entry name" value="C-terminal domain of ProRS"/>
    <property type="match status" value="1"/>
</dbReference>
<comment type="catalytic activity">
    <reaction evidence="7 8">
        <text>tRNA(Pro) + L-proline + ATP = L-prolyl-tRNA(Pro) + AMP + diphosphate</text>
        <dbReference type="Rhea" id="RHEA:14305"/>
        <dbReference type="Rhea" id="RHEA-COMP:9700"/>
        <dbReference type="Rhea" id="RHEA-COMP:9702"/>
        <dbReference type="ChEBI" id="CHEBI:30616"/>
        <dbReference type="ChEBI" id="CHEBI:33019"/>
        <dbReference type="ChEBI" id="CHEBI:60039"/>
        <dbReference type="ChEBI" id="CHEBI:78442"/>
        <dbReference type="ChEBI" id="CHEBI:78532"/>
        <dbReference type="ChEBI" id="CHEBI:456215"/>
        <dbReference type="EC" id="6.1.1.15"/>
    </reaction>
</comment>
<dbReference type="Pfam" id="PF03129">
    <property type="entry name" value="HGTP_anticodon"/>
    <property type="match status" value="1"/>
</dbReference>
<evidence type="ECO:0000256" key="2">
    <source>
        <dbReference type="ARBA" id="ARBA00022598"/>
    </source>
</evidence>
<dbReference type="InterPro" id="IPR017449">
    <property type="entry name" value="Pro-tRNA_synth_II"/>
</dbReference>
<dbReference type="GO" id="GO:0005737">
    <property type="term" value="C:cytoplasm"/>
    <property type="evidence" value="ECO:0007669"/>
    <property type="project" value="UniProtKB-SubCell"/>
</dbReference>
<dbReference type="InterPro" id="IPR004499">
    <property type="entry name" value="Pro-tRNA-ligase_IIa_arc-type"/>
</dbReference>